<feature type="signal peptide" evidence="1">
    <location>
        <begin position="1"/>
        <end position="21"/>
    </location>
</feature>
<dbReference type="Pfam" id="PF19657">
    <property type="entry name" value="DUF6160"/>
    <property type="match status" value="1"/>
</dbReference>
<evidence type="ECO:0000259" key="2">
    <source>
        <dbReference type="Pfam" id="PF19657"/>
    </source>
</evidence>
<evidence type="ECO:0000313" key="3">
    <source>
        <dbReference type="EMBL" id="CAB1216198.1"/>
    </source>
</evidence>
<accession>A0A811GEG8</accession>
<dbReference type="RefSeq" id="WP_174559786.1">
    <property type="nucleotide sequence ID" value="NZ_CADDTS010000032.1"/>
</dbReference>
<organism evidence="3 4">
    <name type="scientific">Acinetobacter bouvetii</name>
    <dbReference type="NCBI Taxonomy" id="202951"/>
    <lineage>
        <taxon>Bacteria</taxon>
        <taxon>Pseudomonadati</taxon>
        <taxon>Pseudomonadota</taxon>
        <taxon>Gammaproteobacteria</taxon>
        <taxon>Moraxellales</taxon>
        <taxon>Moraxellaceae</taxon>
        <taxon>Acinetobacter</taxon>
    </lineage>
</organism>
<name>A0A811GEG8_9GAMM</name>
<feature type="domain" description="DUF6160" evidence="2">
    <location>
        <begin position="1"/>
        <end position="83"/>
    </location>
</feature>
<dbReference type="AlphaFoldDB" id="A0A811GEG8"/>
<dbReference type="InterPro" id="IPR046158">
    <property type="entry name" value="DUF6160"/>
</dbReference>
<dbReference type="Proteomes" id="UP000489961">
    <property type="component" value="Unassembled WGS sequence"/>
</dbReference>
<proteinExistence type="predicted"/>
<gene>
    <name evidence="3" type="ORF">SFB21_1912</name>
</gene>
<evidence type="ECO:0000256" key="1">
    <source>
        <dbReference type="SAM" id="SignalP"/>
    </source>
</evidence>
<reference evidence="3 4" key="1">
    <citation type="submission" date="2020-02" db="EMBL/GenBank/DDBJ databases">
        <authorList>
            <person name="Chaudhuri R."/>
        </authorList>
    </citation>
    <scope>NUCLEOTIDE SEQUENCE [LARGE SCALE GENOMIC DNA]</scope>
    <source>
        <strain evidence="3">SFB21</strain>
    </source>
</reference>
<protein>
    <recommendedName>
        <fullName evidence="2">DUF6160 domain-containing protein</fullName>
    </recommendedName>
</protein>
<evidence type="ECO:0000313" key="4">
    <source>
        <dbReference type="Proteomes" id="UP000489961"/>
    </source>
</evidence>
<sequence length="752" mass="80289">MKIIKLNILTACVLVAQYGYAIQELTDQTLSHVTGQDGITITHEISKATINQANWVDYTNTGNMKLGLSDVVVTGNGQTNIMSQLDFDVGATTNGAGVKIRASVSPFQATVKDIMLICDSCTTDKKQSLGSLGIKTTTPFVINLETTNGLFNRDAKAHLDLNLQNASISYGLNNHNLTLKDFNFNLSADGYMYLQQGEGIVLTTKSKDGTENHLVDLGRVTDTSDTSSTRTGTNAATNPGVNIDLRYGSGTTQNNLIRMGASGAITNGTIFINSDQSGYQDFRRTTNGTLSANTTDYQSLGVGGLHFGMSGEFTRAGNSLLGTTHAPTTLEIGHTGHGSNALEFSNLSPLAIRTSNTDVNALNKQNAYIDFGDIYINTVRTNNLSFIYNDNIEKILGKNATESNQISYQINPNNATQNAALIAVRGFDFQSIARTAKFISDNSIAKLENQTATWGIGIPIYNMNANLALFAKGYRRGTATTDSNGLGYNLVFSTDGYGIDQKTGKPATTSIIIVDGGVGTYGEAVNYYAGLRNIDSYMKSDGVIGFEDDGIYIKADHLLFAAKAEIAIGQLPGSLYNCPDNDASCTASTTAKIVPIDNFAKKDDVLSSIAFKLDGKGELLIIPGVESSSATPDSNFLSMKADFTFNDPADTGGNGSYISIINEDTNKTTGAVTESSVNLNKLQGHIGLESRIKVKSDTVVMDNQLKFNYENATTKVLKAELALSPSAGNMQKIADIAITGGTMRSTLGITPR</sequence>
<keyword evidence="1" id="KW-0732">Signal</keyword>
<dbReference type="EMBL" id="CADDTS010000032">
    <property type="protein sequence ID" value="CAB1216198.1"/>
    <property type="molecule type" value="Genomic_DNA"/>
</dbReference>
<comment type="caution">
    <text evidence="3">The sequence shown here is derived from an EMBL/GenBank/DDBJ whole genome shotgun (WGS) entry which is preliminary data.</text>
</comment>
<feature type="chain" id="PRO_5033065550" description="DUF6160 domain-containing protein" evidence="1">
    <location>
        <begin position="22"/>
        <end position="752"/>
    </location>
</feature>